<keyword evidence="2" id="KW-0233">DNA recombination</keyword>
<keyword evidence="6" id="KW-1185">Reference proteome</keyword>
<comment type="caution">
    <text evidence="5">The sequence shown here is derived from an EMBL/GenBank/DDBJ whole genome shotgun (WGS) entry which is preliminary data.</text>
</comment>
<dbReference type="OrthoDB" id="1493636at2"/>
<dbReference type="EMBL" id="QICL01000044">
    <property type="protein sequence ID" value="PXV58810.1"/>
    <property type="molecule type" value="Genomic_DNA"/>
</dbReference>
<sequence>MRSTFKVLFIIRAGRLNKAGKATLMIRITIDKKFSEFSSKLSVSPEHWDAKMGRMKGRSVSSLEVNKAIDVMLTRLNNQYLLIMEKDGYVTAEKLRDHFLGFGESKNNLLVLFDKKIEQKRALAGKSIQQSAVEKYICTKDKVRGFIQSYYQKTDLPIKEVAYDFVTNFDIYLRSVHNCGHNTVVRHMRYLKQVTTDALKCRHILYDPFYDFELTSKKSVPKFLTEDELLCILNKKFESELLNQVRDFFIFCCFTGLAYIDVFRLTRKDIVVNGNGEQFIIKDRHKTGNESHIPLLEIPQMILKKYEDTDLPNGQLLPVNACQNMNIYIKEIAALCGINKNLSTHVARHTNCLYSLKIRMLHLFQREGGNDLETSKLPYYISFCTITKNAQYLIKE</sequence>
<dbReference type="GO" id="GO:0015074">
    <property type="term" value="P:DNA integration"/>
    <property type="evidence" value="ECO:0007669"/>
    <property type="project" value="InterPro"/>
</dbReference>
<reference evidence="5 6" key="1">
    <citation type="submission" date="2018-03" db="EMBL/GenBank/DDBJ databases">
        <title>Genomic Encyclopedia of Archaeal and Bacterial Type Strains, Phase II (KMG-II): from individual species to whole genera.</title>
        <authorList>
            <person name="Goeker M."/>
        </authorList>
    </citation>
    <scope>NUCLEOTIDE SEQUENCE [LARGE SCALE GENOMIC DNA]</scope>
    <source>
        <strain evidence="5 6">DSM 100214</strain>
    </source>
</reference>
<dbReference type="SUPFAM" id="SSF56349">
    <property type="entry name" value="DNA breaking-rejoining enzymes"/>
    <property type="match status" value="1"/>
</dbReference>
<dbReference type="Pfam" id="PF13102">
    <property type="entry name" value="Phage_int_SAM_5"/>
    <property type="match status" value="1"/>
</dbReference>
<dbReference type="InterPro" id="IPR010998">
    <property type="entry name" value="Integrase_recombinase_N"/>
</dbReference>
<proteinExistence type="predicted"/>
<evidence type="ECO:0000256" key="2">
    <source>
        <dbReference type="ARBA" id="ARBA00023172"/>
    </source>
</evidence>
<evidence type="ECO:0000313" key="5">
    <source>
        <dbReference type="EMBL" id="PXV58810.1"/>
    </source>
</evidence>
<gene>
    <name evidence="5" type="ORF">CLV62_14422</name>
</gene>
<dbReference type="RefSeq" id="WP_110312561.1">
    <property type="nucleotide sequence ID" value="NZ_QICL01000044.1"/>
</dbReference>
<evidence type="ECO:0000256" key="1">
    <source>
        <dbReference type="ARBA" id="ARBA00023125"/>
    </source>
</evidence>
<evidence type="ECO:0000259" key="3">
    <source>
        <dbReference type="Pfam" id="PF13102"/>
    </source>
</evidence>
<dbReference type="GO" id="GO:0003677">
    <property type="term" value="F:DNA binding"/>
    <property type="evidence" value="ECO:0007669"/>
    <property type="project" value="UniProtKB-KW"/>
</dbReference>
<keyword evidence="1" id="KW-0238">DNA-binding</keyword>
<dbReference type="Proteomes" id="UP000247973">
    <property type="component" value="Unassembled WGS sequence"/>
</dbReference>
<dbReference type="GO" id="GO:0006310">
    <property type="term" value="P:DNA recombination"/>
    <property type="evidence" value="ECO:0007669"/>
    <property type="project" value="UniProtKB-KW"/>
</dbReference>
<evidence type="ECO:0000313" key="6">
    <source>
        <dbReference type="Proteomes" id="UP000247973"/>
    </source>
</evidence>
<dbReference type="InterPro" id="IPR011010">
    <property type="entry name" value="DNA_brk_join_enz"/>
</dbReference>
<evidence type="ECO:0000259" key="4">
    <source>
        <dbReference type="Pfam" id="PF17293"/>
    </source>
</evidence>
<dbReference type="Gene3D" id="1.10.150.130">
    <property type="match status" value="1"/>
</dbReference>
<dbReference type="AlphaFoldDB" id="A0A2V3PJY6"/>
<feature type="domain" description="Phage integrase SAM-like" evidence="3">
    <location>
        <begin position="108"/>
        <end position="211"/>
    </location>
</feature>
<feature type="domain" description="Arm DNA-binding" evidence="4">
    <location>
        <begin position="9"/>
        <end position="95"/>
    </location>
</feature>
<dbReference type="InterPro" id="IPR035386">
    <property type="entry name" value="Arm-DNA-bind_5"/>
</dbReference>
<accession>A0A2V3PJY6</accession>
<dbReference type="Gene3D" id="1.10.443.10">
    <property type="entry name" value="Intergrase catalytic core"/>
    <property type="match status" value="1"/>
</dbReference>
<name>A0A2V3PJY6_9BACT</name>
<dbReference type="CDD" id="cd01185">
    <property type="entry name" value="INTN1_C_like"/>
    <property type="match status" value="1"/>
</dbReference>
<organism evidence="5 6">
    <name type="scientific">Dysgonomonas alginatilytica</name>
    <dbReference type="NCBI Taxonomy" id="1605892"/>
    <lineage>
        <taxon>Bacteria</taxon>
        <taxon>Pseudomonadati</taxon>
        <taxon>Bacteroidota</taxon>
        <taxon>Bacteroidia</taxon>
        <taxon>Bacteroidales</taxon>
        <taxon>Dysgonomonadaceae</taxon>
        <taxon>Dysgonomonas</taxon>
    </lineage>
</organism>
<dbReference type="InterPro" id="IPR013762">
    <property type="entry name" value="Integrase-like_cat_sf"/>
</dbReference>
<dbReference type="InterPro" id="IPR025269">
    <property type="entry name" value="SAM-like_dom"/>
</dbReference>
<dbReference type="Pfam" id="PF17293">
    <property type="entry name" value="Arm-DNA-bind_5"/>
    <property type="match status" value="1"/>
</dbReference>
<protein>
    <submittedName>
        <fullName evidence="5">Integrase-like protein</fullName>
    </submittedName>
</protein>